<evidence type="ECO:0000256" key="3">
    <source>
        <dbReference type="ARBA" id="ARBA00020007"/>
    </source>
</evidence>
<dbReference type="Proteomes" id="UP000789342">
    <property type="component" value="Unassembled WGS sequence"/>
</dbReference>
<evidence type="ECO:0000256" key="1">
    <source>
        <dbReference type="ARBA" id="ARBA00009673"/>
    </source>
</evidence>
<comment type="subcellular location">
    <subcellularLocation>
        <location evidence="6">Cytoplasm</location>
    </subcellularLocation>
</comment>
<evidence type="ECO:0000256" key="2">
    <source>
        <dbReference type="ARBA" id="ARBA00013056"/>
    </source>
</evidence>
<comment type="catalytic activity">
    <reaction evidence="5">
        <text>a D-aminoacyl-tRNA + H2O = a tRNA + a D-alpha-amino acid + H(+)</text>
        <dbReference type="Rhea" id="RHEA:13953"/>
        <dbReference type="Rhea" id="RHEA-COMP:10123"/>
        <dbReference type="Rhea" id="RHEA-COMP:10124"/>
        <dbReference type="ChEBI" id="CHEBI:15377"/>
        <dbReference type="ChEBI" id="CHEBI:15378"/>
        <dbReference type="ChEBI" id="CHEBI:59871"/>
        <dbReference type="ChEBI" id="CHEBI:78442"/>
        <dbReference type="ChEBI" id="CHEBI:79333"/>
        <dbReference type="EC" id="3.1.1.96"/>
    </reaction>
</comment>
<gene>
    <name evidence="8" type="ORF">AMORRO_LOCUS10998</name>
</gene>
<protein>
    <recommendedName>
        <fullName evidence="3 6">D-aminoacyl-tRNA deacylase</fullName>
        <ecNumber evidence="2 6">3.1.1.96</ecNumber>
    </recommendedName>
</protein>
<comment type="catalytic activity">
    <reaction evidence="4">
        <text>glycyl-tRNA(Ala) + H2O = tRNA(Ala) + glycine + H(+)</text>
        <dbReference type="Rhea" id="RHEA:53744"/>
        <dbReference type="Rhea" id="RHEA-COMP:9657"/>
        <dbReference type="Rhea" id="RHEA-COMP:13640"/>
        <dbReference type="ChEBI" id="CHEBI:15377"/>
        <dbReference type="ChEBI" id="CHEBI:15378"/>
        <dbReference type="ChEBI" id="CHEBI:57305"/>
        <dbReference type="ChEBI" id="CHEBI:78442"/>
        <dbReference type="ChEBI" id="CHEBI:78522"/>
        <dbReference type="EC" id="3.1.1.96"/>
    </reaction>
</comment>
<dbReference type="InterPro" id="IPR023509">
    <property type="entry name" value="DTD-like_sf"/>
</dbReference>
<evidence type="ECO:0000313" key="9">
    <source>
        <dbReference type="Proteomes" id="UP000789342"/>
    </source>
</evidence>
<dbReference type="OrthoDB" id="275783at2759"/>
<dbReference type="CDD" id="cd00563">
    <property type="entry name" value="Dtyr_deacylase"/>
    <property type="match status" value="1"/>
</dbReference>
<keyword evidence="6" id="KW-0694">RNA-binding</keyword>
<dbReference type="EC" id="3.1.1.96" evidence="2 6"/>
<evidence type="ECO:0000256" key="4">
    <source>
        <dbReference type="ARBA" id="ARBA00047676"/>
    </source>
</evidence>
<evidence type="ECO:0000256" key="7">
    <source>
        <dbReference type="SAM" id="MobiDB-lite"/>
    </source>
</evidence>
<keyword evidence="6" id="KW-0963">Cytoplasm</keyword>
<sequence length="190" mass="21635">CEIHLATPKKRNMRAVLQRVSSASVTVNGAIVSSINQGICVLLGIANDDTQEDMDYMVKKILNVRVFADEAGEKWWQRSVKDAGLEVLCVSQFTLYGSTTKGYKPDFHNSMKSESSKEMYAAFLEQMKREYVEDRIKDGIFGAMMQVNIVNEGPVTLELDSRKFEYVDKMEGKKTKSDNKKKKQDEEKRT</sequence>
<accession>A0A9N9HH70</accession>
<keyword evidence="6" id="KW-0820">tRNA-binding</keyword>
<dbReference type="FunFam" id="3.50.80.10:FF:000001">
    <property type="entry name" value="D-aminoacyl-tRNA deacylase"/>
    <property type="match status" value="1"/>
</dbReference>
<evidence type="ECO:0000313" key="8">
    <source>
        <dbReference type="EMBL" id="CAG8675257.1"/>
    </source>
</evidence>
<dbReference type="PANTHER" id="PTHR10472">
    <property type="entry name" value="D-TYROSYL-TRNA TYR DEACYLASE"/>
    <property type="match status" value="1"/>
</dbReference>
<organism evidence="8 9">
    <name type="scientific">Acaulospora morrowiae</name>
    <dbReference type="NCBI Taxonomy" id="94023"/>
    <lineage>
        <taxon>Eukaryota</taxon>
        <taxon>Fungi</taxon>
        <taxon>Fungi incertae sedis</taxon>
        <taxon>Mucoromycota</taxon>
        <taxon>Glomeromycotina</taxon>
        <taxon>Glomeromycetes</taxon>
        <taxon>Diversisporales</taxon>
        <taxon>Acaulosporaceae</taxon>
        <taxon>Acaulospora</taxon>
    </lineage>
</organism>
<comment type="similarity">
    <text evidence="1 6">Belongs to the DTD family.</text>
</comment>
<dbReference type="Gene3D" id="3.50.80.10">
    <property type="entry name" value="D-tyrosyl-tRNA(Tyr) deacylase"/>
    <property type="match status" value="1"/>
</dbReference>
<comment type="caution">
    <text evidence="8">The sequence shown here is derived from an EMBL/GenBank/DDBJ whole genome shotgun (WGS) entry which is preliminary data.</text>
</comment>
<keyword evidence="6" id="KW-0378">Hydrolase</keyword>
<dbReference type="GO" id="GO:0005737">
    <property type="term" value="C:cytoplasm"/>
    <property type="evidence" value="ECO:0007669"/>
    <property type="project" value="UniProtKB-SubCell"/>
</dbReference>
<dbReference type="AlphaFoldDB" id="A0A9N9HH70"/>
<evidence type="ECO:0000256" key="6">
    <source>
        <dbReference type="RuleBase" id="RU003470"/>
    </source>
</evidence>
<dbReference type="NCBIfam" id="TIGR00256">
    <property type="entry name" value="D-aminoacyl-tRNA deacylase"/>
    <property type="match status" value="1"/>
</dbReference>
<evidence type="ECO:0000256" key="5">
    <source>
        <dbReference type="ARBA" id="ARBA00048018"/>
    </source>
</evidence>
<keyword evidence="9" id="KW-1185">Reference proteome</keyword>
<dbReference type="Pfam" id="PF02580">
    <property type="entry name" value="Tyr_Deacylase"/>
    <property type="match status" value="1"/>
</dbReference>
<dbReference type="InterPro" id="IPR003732">
    <property type="entry name" value="Daa-tRNA_deacyls_DTD"/>
</dbReference>
<dbReference type="SUPFAM" id="SSF69500">
    <property type="entry name" value="DTD-like"/>
    <property type="match status" value="1"/>
</dbReference>
<dbReference type="GO" id="GO:0000049">
    <property type="term" value="F:tRNA binding"/>
    <property type="evidence" value="ECO:0007669"/>
    <property type="project" value="UniProtKB-KW"/>
</dbReference>
<feature type="non-terminal residue" evidence="8">
    <location>
        <position position="190"/>
    </location>
</feature>
<dbReference type="PANTHER" id="PTHR10472:SF5">
    <property type="entry name" value="D-AMINOACYL-TRNA DEACYLASE 1"/>
    <property type="match status" value="1"/>
</dbReference>
<proteinExistence type="inferred from homology"/>
<feature type="region of interest" description="Disordered" evidence="7">
    <location>
        <begin position="170"/>
        <end position="190"/>
    </location>
</feature>
<dbReference type="HAMAP" id="MF_00518">
    <property type="entry name" value="Deacylase_Dtd"/>
    <property type="match status" value="1"/>
</dbReference>
<name>A0A9N9HH70_9GLOM</name>
<dbReference type="EMBL" id="CAJVPV010013140">
    <property type="protein sequence ID" value="CAG8675257.1"/>
    <property type="molecule type" value="Genomic_DNA"/>
</dbReference>
<reference evidence="8" key="1">
    <citation type="submission" date="2021-06" db="EMBL/GenBank/DDBJ databases">
        <authorList>
            <person name="Kallberg Y."/>
            <person name="Tangrot J."/>
            <person name="Rosling A."/>
        </authorList>
    </citation>
    <scope>NUCLEOTIDE SEQUENCE</scope>
    <source>
        <strain evidence="8">CL551</strain>
    </source>
</reference>
<dbReference type="GO" id="GO:0051500">
    <property type="term" value="F:D-tyrosyl-tRNA(Tyr) deacylase activity"/>
    <property type="evidence" value="ECO:0007669"/>
    <property type="project" value="TreeGrafter"/>
</dbReference>